<reference evidence="1" key="1">
    <citation type="submission" date="2018-05" db="EMBL/GenBank/DDBJ databases">
        <authorList>
            <person name="Lanie J.A."/>
            <person name="Ng W.-L."/>
            <person name="Kazmierczak K.M."/>
            <person name="Andrzejewski T.M."/>
            <person name="Davidsen T.M."/>
            <person name="Wayne K.J."/>
            <person name="Tettelin H."/>
            <person name="Glass J.I."/>
            <person name="Rusch D."/>
            <person name="Podicherti R."/>
            <person name="Tsui H.-C.T."/>
            <person name="Winkler M.E."/>
        </authorList>
    </citation>
    <scope>NUCLEOTIDE SEQUENCE</scope>
</reference>
<gene>
    <name evidence="1" type="ORF">METZ01_LOCUS176757</name>
</gene>
<accession>A0A382CEX3</accession>
<name>A0A382CEX3_9ZZZZ</name>
<feature type="non-terminal residue" evidence="1">
    <location>
        <position position="1"/>
    </location>
</feature>
<evidence type="ECO:0000313" key="1">
    <source>
        <dbReference type="EMBL" id="SVB23903.1"/>
    </source>
</evidence>
<organism evidence="1">
    <name type="scientific">marine metagenome</name>
    <dbReference type="NCBI Taxonomy" id="408172"/>
    <lineage>
        <taxon>unclassified sequences</taxon>
        <taxon>metagenomes</taxon>
        <taxon>ecological metagenomes</taxon>
    </lineage>
</organism>
<dbReference type="EMBL" id="UINC01033900">
    <property type="protein sequence ID" value="SVB23903.1"/>
    <property type="molecule type" value="Genomic_DNA"/>
</dbReference>
<protein>
    <submittedName>
        <fullName evidence="1">Uncharacterized protein</fullName>
    </submittedName>
</protein>
<dbReference type="AlphaFoldDB" id="A0A382CEX3"/>
<sequence>RITSVAVVDLGHPDAWLALQAST</sequence>
<proteinExistence type="predicted"/>